<reference evidence="6 7" key="1">
    <citation type="submission" date="2016-06" db="EMBL/GenBank/DDBJ databases">
        <title>Four novel species of enterococci isolated from chicken manure.</title>
        <authorList>
            <person name="Van Tyne D."/>
        </authorList>
    </citation>
    <scope>NUCLEOTIDE SEQUENCE [LARGE SCALE GENOMIC DNA]</scope>
    <source>
        <strain evidence="6 7">CU12B</strain>
    </source>
</reference>
<keyword evidence="4 5" id="KW-0472">Membrane</keyword>
<organism evidence="6 7">
    <name type="scientific">Candidatus Enterococcus willemsii</name>
    <dbReference type="NCBI Taxonomy" id="1857215"/>
    <lineage>
        <taxon>Bacteria</taxon>
        <taxon>Bacillati</taxon>
        <taxon>Bacillota</taxon>
        <taxon>Bacilli</taxon>
        <taxon>Lactobacillales</taxon>
        <taxon>Enterococcaceae</taxon>
        <taxon>Enterococcus</taxon>
    </lineage>
</organism>
<evidence type="ECO:0000256" key="1">
    <source>
        <dbReference type="ARBA" id="ARBA00004127"/>
    </source>
</evidence>
<evidence type="ECO:0000256" key="3">
    <source>
        <dbReference type="ARBA" id="ARBA00022989"/>
    </source>
</evidence>
<evidence type="ECO:0000256" key="4">
    <source>
        <dbReference type="ARBA" id="ARBA00023136"/>
    </source>
</evidence>
<evidence type="ECO:0000256" key="5">
    <source>
        <dbReference type="SAM" id="Phobius"/>
    </source>
</evidence>
<sequence>MIYRGYILLEAMVAIGLLSIGIVLFQNTQMYLLRLSQNQQQQVAMMRVLYEEIRVNRAAVEIEREGMSIQIQATPYHQASVTKGDTWRIYREN</sequence>
<protein>
    <recommendedName>
        <fullName evidence="8">Type II secretion system protein</fullName>
    </recommendedName>
</protein>
<dbReference type="RefSeq" id="WP_161902903.1">
    <property type="nucleotide sequence ID" value="NZ_MAEL01000054.1"/>
</dbReference>
<feature type="transmembrane region" description="Helical" evidence="5">
    <location>
        <begin position="6"/>
        <end position="25"/>
    </location>
</feature>
<dbReference type="Proteomes" id="UP000782705">
    <property type="component" value="Unassembled WGS sequence"/>
</dbReference>
<gene>
    <name evidence="6" type="ORF">BAU17_00720</name>
</gene>
<evidence type="ECO:0000256" key="2">
    <source>
        <dbReference type="ARBA" id="ARBA00022692"/>
    </source>
</evidence>
<evidence type="ECO:0000313" key="6">
    <source>
        <dbReference type="EMBL" id="KAF1301924.1"/>
    </source>
</evidence>
<dbReference type="Pfam" id="PF10270">
    <property type="entry name" value="MMgT"/>
    <property type="match status" value="1"/>
</dbReference>
<comment type="subcellular location">
    <subcellularLocation>
        <location evidence="1">Endomembrane system</location>
        <topology evidence="1">Multi-pass membrane protein</topology>
    </subcellularLocation>
</comment>
<name>A0ABQ6YW54_9ENTE</name>
<accession>A0ABQ6YW54</accession>
<keyword evidence="3 5" id="KW-1133">Transmembrane helix</keyword>
<evidence type="ECO:0008006" key="8">
    <source>
        <dbReference type="Google" id="ProtNLM"/>
    </source>
</evidence>
<evidence type="ECO:0000313" key="7">
    <source>
        <dbReference type="Proteomes" id="UP000782705"/>
    </source>
</evidence>
<keyword evidence="2 5" id="KW-0812">Transmembrane</keyword>
<proteinExistence type="predicted"/>
<keyword evidence="7" id="KW-1185">Reference proteome</keyword>
<dbReference type="EMBL" id="MAEL01000054">
    <property type="protein sequence ID" value="KAF1301924.1"/>
    <property type="molecule type" value="Genomic_DNA"/>
</dbReference>
<dbReference type="InterPro" id="IPR018937">
    <property type="entry name" value="MMgT"/>
</dbReference>
<comment type="caution">
    <text evidence="6">The sequence shown here is derived from an EMBL/GenBank/DDBJ whole genome shotgun (WGS) entry which is preliminary data.</text>
</comment>